<organism evidence="5 6">
    <name type="scientific">Helianthus annuus</name>
    <name type="common">Common sunflower</name>
    <dbReference type="NCBI Taxonomy" id="4232"/>
    <lineage>
        <taxon>Eukaryota</taxon>
        <taxon>Viridiplantae</taxon>
        <taxon>Streptophyta</taxon>
        <taxon>Embryophyta</taxon>
        <taxon>Tracheophyta</taxon>
        <taxon>Spermatophyta</taxon>
        <taxon>Magnoliopsida</taxon>
        <taxon>eudicotyledons</taxon>
        <taxon>Gunneridae</taxon>
        <taxon>Pentapetalae</taxon>
        <taxon>asterids</taxon>
        <taxon>campanulids</taxon>
        <taxon>Asterales</taxon>
        <taxon>Asteraceae</taxon>
        <taxon>Asteroideae</taxon>
        <taxon>Heliantheae alliance</taxon>
        <taxon>Heliantheae</taxon>
        <taxon>Helianthus</taxon>
    </lineage>
</organism>
<evidence type="ECO:0000313" key="4">
    <source>
        <dbReference type="EMBL" id="KAF5808554.1"/>
    </source>
</evidence>
<dbReference type="OrthoDB" id="7537227at2759"/>
<dbReference type="AlphaFoldDB" id="A0A251VJA6"/>
<name>A0A251VJA6_HELAN</name>
<dbReference type="OMA" id="HDSSEIM"/>
<keyword evidence="6" id="KW-1185">Reference proteome</keyword>
<dbReference type="Pfam" id="PF23005">
    <property type="entry name" value="DUF7032"/>
    <property type="match status" value="1"/>
</dbReference>
<dbReference type="Proteomes" id="UP000215914">
    <property type="component" value="Chromosome 2"/>
</dbReference>
<evidence type="ECO:0000313" key="6">
    <source>
        <dbReference type="Proteomes" id="UP000215914"/>
    </source>
</evidence>
<dbReference type="EMBL" id="MNCJ02000319">
    <property type="protein sequence ID" value="KAF5808554.1"/>
    <property type="molecule type" value="Genomic_DNA"/>
</dbReference>
<proteinExistence type="predicted"/>
<evidence type="ECO:0000256" key="2">
    <source>
        <dbReference type="PROSITE-ProRule" id="PRU00259"/>
    </source>
</evidence>
<dbReference type="PANTHER" id="PTHR46043:SF14">
    <property type="entry name" value="ARMADILLO-LIKE HELICAL PROTEIN"/>
    <property type="match status" value="1"/>
</dbReference>
<dbReference type="SUPFAM" id="SSF48371">
    <property type="entry name" value="ARM repeat"/>
    <property type="match status" value="1"/>
</dbReference>
<dbReference type="EMBL" id="CM007891">
    <property type="protein sequence ID" value="OTG35727.1"/>
    <property type="molecule type" value="Genomic_DNA"/>
</dbReference>
<evidence type="ECO:0000259" key="3">
    <source>
        <dbReference type="Pfam" id="PF23005"/>
    </source>
</evidence>
<sequence length="559" mass="60559">MKLPETATVTGDHETVTGELLQSLLHSIQKTQSFKGKWSLIETKVSDLKTLLSDVSDFPPNSISGDLIRSLTQTLSDALSLSVTCHTANLPAGKLKTQNDIDSVTAKLDNHIRDLDVVVKSGVLHDGVVSVSKSSNSKISKRDSVRVEARSLVTRLQIGSVDSRTFALDSLLKLIQEDDKNVLIAVAQGVVPVLVRLLDSGSSPEIREKTVTAIARVSTVDSSKHVLLAEGLLLLHYLIKVLESGSDFAKQKACVTLQTLTLSKENAKAIESRGGISSLLDICQSGTPPSQAAAAAVLRNLTEFSDCRENFIEEHAVSVLLTLARSGTALAQEHSIACLSNLVKDDDDLKLLIVRKGGLISLKSFWDSASVKSLEVAVEFLSNLASDQRLIEVIISNDFLIRLLNALNCGVLGVRTHAAEAVYKIGYNSKTRKELGELGFIPVLNRMLDGKSVEEIQAAAKALSTILVYTENRRVYRKDPRGVVSVVRLLDPSITNLDKKYPVSILNSLTHSKKCRKQMVKSGALSHLEKLVAMDVEGAKSLQEAIGGGKLFGVFRIRS</sequence>
<reference evidence="4" key="3">
    <citation type="submission" date="2020-06" db="EMBL/GenBank/DDBJ databases">
        <title>Helianthus annuus Genome sequencing and assembly Release 2.</title>
        <authorList>
            <person name="Gouzy J."/>
            <person name="Langlade N."/>
            <person name="Munos S."/>
        </authorList>
    </citation>
    <scope>NUCLEOTIDE SEQUENCE</scope>
    <source>
        <tissue evidence="4">Leaves</tissue>
    </source>
</reference>
<dbReference type="InterPro" id="IPR054296">
    <property type="entry name" value="DUF7032"/>
</dbReference>
<accession>A0A251VJA6</accession>
<dbReference type="InterPro" id="IPR000225">
    <property type="entry name" value="Armadillo"/>
</dbReference>
<dbReference type="Gramene" id="mRNA:HanXRQr2_Chr04g0146721">
    <property type="protein sequence ID" value="CDS:HanXRQr2_Chr04g0146721.1"/>
    <property type="gene ID" value="HanXRQr2_Chr04g0146721"/>
</dbReference>
<gene>
    <name evidence="5" type="ORF">HannXRQ_Chr02g0059861</name>
    <name evidence="4" type="ORF">HanXRQr2_Chr04g0146721</name>
</gene>
<dbReference type="InParanoid" id="A0A251VJA6"/>
<evidence type="ECO:0000313" key="5">
    <source>
        <dbReference type="EMBL" id="OTG35727.1"/>
    </source>
</evidence>
<dbReference type="Pfam" id="PF00514">
    <property type="entry name" value="Arm"/>
    <property type="match status" value="1"/>
</dbReference>
<protein>
    <submittedName>
        <fullName evidence="4">Armadillo-like helical protein</fullName>
    </submittedName>
    <submittedName>
        <fullName evidence="5">Putative armadillo-type fold protein</fullName>
    </submittedName>
</protein>
<dbReference type="SMART" id="SM00185">
    <property type="entry name" value="ARM"/>
    <property type="match status" value="6"/>
</dbReference>
<feature type="domain" description="DUF7032" evidence="3">
    <location>
        <begin position="19"/>
        <end position="123"/>
    </location>
</feature>
<dbReference type="FunCoup" id="A0A251VJA6">
    <property type="interactions" value="1658"/>
</dbReference>
<feature type="repeat" description="ARM" evidence="2">
    <location>
        <begin position="189"/>
        <end position="232"/>
    </location>
</feature>
<dbReference type="Gene3D" id="1.25.10.10">
    <property type="entry name" value="Leucine-rich Repeat Variant"/>
    <property type="match status" value="2"/>
</dbReference>
<reference evidence="4 6" key="1">
    <citation type="journal article" date="2017" name="Nature">
        <title>The sunflower genome provides insights into oil metabolism, flowering and Asterid evolution.</title>
        <authorList>
            <person name="Badouin H."/>
            <person name="Gouzy J."/>
            <person name="Grassa C.J."/>
            <person name="Murat F."/>
            <person name="Staton S.E."/>
            <person name="Cottret L."/>
            <person name="Lelandais-Briere C."/>
            <person name="Owens G.L."/>
            <person name="Carrere S."/>
            <person name="Mayjonade B."/>
            <person name="Legrand L."/>
            <person name="Gill N."/>
            <person name="Kane N.C."/>
            <person name="Bowers J.E."/>
            <person name="Hubner S."/>
            <person name="Bellec A."/>
            <person name="Berard A."/>
            <person name="Berges H."/>
            <person name="Blanchet N."/>
            <person name="Boniface M.C."/>
            <person name="Brunel D."/>
            <person name="Catrice O."/>
            <person name="Chaidir N."/>
            <person name="Claudel C."/>
            <person name="Donnadieu C."/>
            <person name="Faraut T."/>
            <person name="Fievet G."/>
            <person name="Helmstetter N."/>
            <person name="King M."/>
            <person name="Knapp S.J."/>
            <person name="Lai Z."/>
            <person name="Le Paslier M.C."/>
            <person name="Lippi Y."/>
            <person name="Lorenzon L."/>
            <person name="Mandel J.R."/>
            <person name="Marage G."/>
            <person name="Marchand G."/>
            <person name="Marquand E."/>
            <person name="Bret-Mestries E."/>
            <person name="Morien E."/>
            <person name="Nambeesan S."/>
            <person name="Nguyen T."/>
            <person name="Pegot-Espagnet P."/>
            <person name="Pouilly N."/>
            <person name="Raftis F."/>
            <person name="Sallet E."/>
            <person name="Schiex T."/>
            <person name="Thomas J."/>
            <person name="Vandecasteele C."/>
            <person name="Vares D."/>
            <person name="Vear F."/>
            <person name="Vautrin S."/>
            <person name="Crespi M."/>
            <person name="Mangin B."/>
            <person name="Burke J.M."/>
            <person name="Salse J."/>
            <person name="Munos S."/>
            <person name="Vincourt P."/>
            <person name="Rieseberg L.H."/>
            <person name="Langlade N.B."/>
        </authorList>
    </citation>
    <scope>NUCLEOTIDE SEQUENCE [LARGE SCALE GENOMIC DNA]</scope>
    <source>
        <strain evidence="6">cv. SF193</strain>
        <tissue evidence="4">Leaves</tissue>
    </source>
</reference>
<dbReference type="InterPro" id="IPR016024">
    <property type="entry name" value="ARM-type_fold"/>
</dbReference>
<evidence type="ECO:0000256" key="1">
    <source>
        <dbReference type="ARBA" id="ARBA00022737"/>
    </source>
</evidence>
<dbReference type="PANTHER" id="PTHR46043">
    <property type="entry name" value="ARM REPEAT SUPERFAMILY PROTEIN"/>
    <property type="match status" value="1"/>
</dbReference>
<dbReference type="InterPro" id="IPR011989">
    <property type="entry name" value="ARM-like"/>
</dbReference>
<keyword evidence="1" id="KW-0677">Repeat</keyword>
<reference evidence="5" key="2">
    <citation type="submission" date="2017-02" db="EMBL/GenBank/DDBJ databases">
        <title>Sunflower complete genome.</title>
        <authorList>
            <person name="Langlade N."/>
            <person name="Munos S."/>
        </authorList>
    </citation>
    <scope>NUCLEOTIDE SEQUENCE [LARGE SCALE GENOMIC DNA]</scope>
    <source>
        <tissue evidence="5">Leaves</tissue>
    </source>
</reference>
<dbReference type="PROSITE" id="PS50176">
    <property type="entry name" value="ARM_REPEAT"/>
    <property type="match status" value="1"/>
</dbReference>